<organism evidence="3 4">
    <name type="scientific">Phytophthora oleae</name>
    <dbReference type="NCBI Taxonomy" id="2107226"/>
    <lineage>
        <taxon>Eukaryota</taxon>
        <taxon>Sar</taxon>
        <taxon>Stramenopiles</taxon>
        <taxon>Oomycota</taxon>
        <taxon>Peronosporomycetes</taxon>
        <taxon>Peronosporales</taxon>
        <taxon>Peronosporaceae</taxon>
        <taxon>Phytophthora</taxon>
    </lineage>
</organism>
<feature type="transmembrane region" description="Helical" evidence="1">
    <location>
        <begin position="106"/>
        <end position="128"/>
    </location>
</feature>
<protein>
    <submittedName>
        <fullName evidence="3">Uncharacterized protein</fullName>
    </submittedName>
</protein>
<feature type="transmembrane region" description="Helical" evidence="1">
    <location>
        <begin position="140"/>
        <end position="158"/>
    </location>
</feature>
<keyword evidence="1" id="KW-1133">Transmembrane helix</keyword>
<feature type="transmembrane region" description="Helical" evidence="1">
    <location>
        <begin position="45"/>
        <end position="65"/>
    </location>
</feature>
<dbReference type="AlphaFoldDB" id="A0ABD3FGQ4"/>
<accession>A0ABD3FGQ4</accession>
<keyword evidence="4" id="KW-1185">Reference proteome</keyword>
<keyword evidence="1" id="KW-0812">Transmembrane</keyword>
<sequence length="535" mass="60060">MEDSSRWRLLLACLLTPLPCVALATAIELVPLAPPEAGPYRNYMFWLRAWIVTAFVDYSMVIQMSQSLARLKMEHTYIMMAALVGSIISFGVVFAVAVWISFPVPFSMLVASPPSVIIILVGFGWTWGEQWRSDAALRRDLVRHTMVFICQVALTFIYPLYIYGFTSLSGVGQLFYVLLLPLIKSISKNWISYTLEGQDDIKPEVVIFNVEVFNALYVSSAVQHSSSLGTTAALMLIDVFHFWFSMRGTIGALKNVKELMAKIPCSHPVAKEHFVEVALRLLEIQDRAESHDQLRKRNSGKKINSLVLKLAVSPKDCGDKSFRAPTRADILSVSRSDSRMMGMLGRMIPKASKVLPTGSAQRHQPKPVNVCSDIKAAEKSFPGLETIFSCHERAAFVNTTTRVLYITEYLALVEYTEAVLPMVYALYSVIAFHLPNCTYNQSLGELSKHELLANVRVVLAYSMLELTSLILAMLVLRRVLGIAPVHQLGFVLESQATMIQSKLMLWFVYIMQVPLEHVGTDFTFKFKWAYGADMN</sequence>
<evidence type="ECO:0000256" key="2">
    <source>
        <dbReference type="SAM" id="SignalP"/>
    </source>
</evidence>
<gene>
    <name evidence="3" type="ORF">V7S43_010034</name>
</gene>
<name>A0ABD3FGQ4_9STRA</name>
<feature type="transmembrane region" description="Helical" evidence="1">
    <location>
        <begin position="77"/>
        <end position="100"/>
    </location>
</feature>
<evidence type="ECO:0000256" key="1">
    <source>
        <dbReference type="SAM" id="Phobius"/>
    </source>
</evidence>
<reference evidence="3 4" key="1">
    <citation type="submission" date="2024-09" db="EMBL/GenBank/DDBJ databases">
        <title>Genome sequencing and assembly of Phytophthora oleae, isolate VK10A, causative agent of rot of olive drupes.</title>
        <authorList>
            <person name="Conti Taguali S."/>
            <person name="Riolo M."/>
            <person name="La Spada F."/>
            <person name="Cacciola S.O."/>
            <person name="Dionisio G."/>
        </authorList>
    </citation>
    <scope>NUCLEOTIDE SEQUENCE [LARGE SCALE GENOMIC DNA]</scope>
    <source>
        <strain evidence="3 4">VK10A</strain>
    </source>
</reference>
<feature type="signal peptide" evidence="2">
    <location>
        <begin position="1"/>
        <end position="26"/>
    </location>
</feature>
<dbReference type="EMBL" id="JBIMZQ010000022">
    <property type="protein sequence ID" value="KAL3664856.1"/>
    <property type="molecule type" value="Genomic_DNA"/>
</dbReference>
<evidence type="ECO:0000313" key="4">
    <source>
        <dbReference type="Proteomes" id="UP001632037"/>
    </source>
</evidence>
<proteinExistence type="predicted"/>
<comment type="caution">
    <text evidence="3">The sequence shown here is derived from an EMBL/GenBank/DDBJ whole genome shotgun (WGS) entry which is preliminary data.</text>
</comment>
<dbReference type="Proteomes" id="UP001632037">
    <property type="component" value="Unassembled WGS sequence"/>
</dbReference>
<keyword evidence="1" id="KW-0472">Membrane</keyword>
<keyword evidence="2" id="KW-0732">Signal</keyword>
<feature type="chain" id="PRO_5044785022" evidence="2">
    <location>
        <begin position="27"/>
        <end position="535"/>
    </location>
</feature>
<evidence type="ECO:0000313" key="3">
    <source>
        <dbReference type="EMBL" id="KAL3664856.1"/>
    </source>
</evidence>